<comment type="caution">
    <text evidence="1">The sequence shown here is derived from an EMBL/GenBank/DDBJ whole genome shotgun (WGS) entry which is preliminary data.</text>
</comment>
<sequence length="229" mass="24890">MTIGLTQEQKLSLVHECTDASALFTRGLDMLASVRDDDTGAVAVMSLLALGAEKMLKLTIGLATVDQGRPWPSKSEMRDIGHQVLAADSAARPLLRRLRGTAPGHLTGLEAEVDADAILPVVLEALDRFGSAGRFYHLDVLAEAKQPAASPRHLWHDATTAVMKQDPGLGAAIDGTTDHAVARRRWNNTMVTSLRTWWEMYYAAWRSGVIGDLAHQFAGELKLRDIATV</sequence>
<accession>A0ABS5Z2M0</accession>
<keyword evidence="2" id="KW-1185">Reference proteome</keyword>
<dbReference type="Proteomes" id="UP001519654">
    <property type="component" value="Unassembled WGS sequence"/>
</dbReference>
<dbReference type="RefSeq" id="WP_215795144.1">
    <property type="nucleotide sequence ID" value="NZ_JAHKKG010000016.1"/>
</dbReference>
<organism evidence="1 2">
    <name type="scientific">Paractinoplanes bogorensis</name>
    <dbReference type="NCBI Taxonomy" id="1610840"/>
    <lineage>
        <taxon>Bacteria</taxon>
        <taxon>Bacillati</taxon>
        <taxon>Actinomycetota</taxon>
        <taxon>Actinomycetes</taxon>
        <taxon>Micromonosporales</taxon>
        <taxon>Micromonosporaceae</taxon>
        <taxon>Paractinoplanes</taxon>
    </lineage>
</organism>
<reference evidence="1 2" key="1">
    <citation type="submission" date="2021-06" db="EMBL/GenBank/DDBJ databases">
        <title>Actinoplanes lichenicola sp. nov., and Actinoplanes ovalisporus sp. nov., isolated from lichen in Thailand.</title>
        <authorList>
            <person name="Saeng-In P."/>
            <person name="Kanchanasin P."/>
            <person name="Yuki M."/>
            <person name="Kudo T."/>
            <person name="Ohkuma M."/>
            <person name="Phongsopitanun W."/>
            <person name="Tanasupawat S."/>
        </authorList>
    </citation>
    <scope>NUCLEOTIDE SEQUENCE [LARGE SCALE GENOMIC DNA]</scope>
    <source>
        <strain evidence="1 2">NBRC 110975</strain>
    </source>
</reference>
<gene>
    <name evidence="1" type="ORF">KOI35_41105</name>
</gene>
<proteinExistence type="predicted"/>
<dbReference type="EMBL" id="JAHKKG010000016">
    <property type="protein sequence ID" value="MBU2669928.1"/>
    <property type="molecule type" value="Genomic_DNA"/>
</dbReference>
<evidence type="ECO:0000313" key="1">
    <source>
        <dbReference type="EMBL" id="MBU2669928.1"/>
    </source>
</evidence>
<name>A0ABS5Z2M0_9ACTN</name>
<protein>
    <recommendedName>
        <fullName evidence="3">AbiV family abortive infection protein</fullName>
    </recommendedName>
</protein>
<evidence type="ECO:0000313" key="2">
    <source>
        <dbReference type="Proteomes" id="UP001519654"/>
    </source>
</evidence>
<evidence type="ECO:0008006" key="3">
    <source>
        <dbReference type="Google" id="ProtNLM"/>
    </source>
</evidence>